<proteinExistence type="predicted"/>
<dbReference type="RefSeq" id="WP_345162893.1">
    <property type="nucleotide sequence ID" value="NZ_BAABJK010000002.1"/>
</dbReference>
<dbReference type="InterPro" id="IPR042099">
    <property type="entry name" value="ANL_N_sf"/>
</dbReference>
<accession>A0ABP9GYU6</accession>
<evidence type="ECO:0000313" key="4">
    <source>
        <dbReference type="EMBL" id="GAA4956886.1"/>
    </source>
</evidence>
<evidence type="ECO:0000256" key="1">
    <source>
        <dbReference type="ARBA" id="ARBA00022741"/>
    </source>
</evidence>
<evidence type="ECO:0000313" key="5">
    <source>
        <dbReference type="Proteomes" id="UP001501692"/>
    </source>
</evidence>
<evidence type="ECO:0000256" key="2">
    <source>
        <dbReference type="ARBA" id="ARBA00022840"/>
    </source>
</evidence>
<name>A0ABP9GYU6_9FLAO</name>
<feature type="domain" description="AMP-dependent synthetase/ligase" evidence="3">
    <location>
        <begin position="19"/>
        <end position="384"/>
    </location>
</feature>
<dbReference type="EMBL" id="BAABJK010000002">
    <property type="protein sequence ID" value="GAA4956886.1"/>
    <property type="molecule type" value="Genomic_DNA"/>
</dbReference>
<dbReference type="Pfam" id="PF23562">
    <property type="entry name" value="AMP-binding_C_3"/>
    <property type="match status" value="1"/>
</dbReference>
<dbReference type="PANTHER" id="PTHR43272">
    <property type="entry name" value="LONG-CHAIN-FATTY-ACID--COA LIGASE"/>
    <property type="match status" value="1"/>
</dbReference>
<dbReference type="Gene3D" id="3.40.50.12780">
    <property type="entry name" value="N-terminal domain of ligase-like"/>
    <property type="match status" value="1"/>
</dbReference>
<reference evidence="5" key="1">
    <citation type="journal article" date="2019" name="Int. J. Syst. Evol. Microbiol.">
        <title>The Global Catalogue of Microorganisms (GCM) 10K type strain sequencing project: providing services to taxonomists for standard genome sequencing and annotation.</title>
        <authorList>
            <consortium name="The Broad Institute Genomics Platform"/>
            <consortium name="The Broad Institute Genome Sequencing Center for Infectious Disease"/>
            <person name="Wu L."/>
            <person name="Ma J."/>
        </authorList>
    </citation>
    <scope>NUCLEOTIDE SEQUENCE [LARGE SCALE GENOMIC DNA]</scope>
    <source>
        <strain evidence="5">JCM 18287</strain>
    </source>
</reference>
<dbReference type="PANTHER" id="PTHR43272:SF33">
    <property type="entry name" value="AMP-BINDING DOMAIN-CONTAINING PROTEIN-RELATED"/>
    <property type="match status" value="1"/>
</dbReference>
<sequence length="547" mass="61229">MIQFNSPLSAFLHWEKVIPNRVFLKQPIEGKTITYTFEEAGIEARKIASAIKGFELPNHSHIALLSKNCAHWILSDLAIMMSGHVSIPIYPTLTADAIKQILEHSESKLIIIGKLDNYESQKTGIPDIPKISADLYGETEGSLWTEIVLKNEPLSAIYVPQLNDLHTIIYTSGTTGVPKGVMHTVGNFTASVGIIYRGLKLKEQSRFFSYLPLAHIAERVGIENYALVLGAEISFAESLDTFAQDLEACQPQLFFAVPRIWAKFQEKILEKVPQKKLSVLLSIPFLNTIIKNKLKKKLGLRFSEVVVSGAAPLSTSLMQWFEKIDVTIFQVYGMTEDCVISHCNRPGIINKIGTVGKKLESVYVKLSPEGEILIKNDCLMTGYFKAPEITAEVFENGYFKTGDIGEYDHEGYLSITGRVKDQFKTDKGKYIAPTPIELQMSTNTNIEQICIVGTGIPQPIALITVGENGKSKSKTELSDSLLATVNEINPTLEKHEKIEKVIIMKEDWTVDNGLTTPTLKVKRNAIEKIHQPYYKAWFKMSEKIIFE</sequence>
<organism evidence="4 5">
    <name type="scientific">Algibacter aquimarinus</name>
    <dbReference type="NCBI Taxonomy" id="1136748"/>
    <lineage>
        <taxon>Bacteria</taxon>
        <taxon>Pseudomonadati</taxon>
        <taxon>Bacteroidota</taxon>
        <taxon>Flavobacteriia</taxon>
        <taxon>Flavobacteriales</taxon>
        <taxon>Flavobacteriaceae</taxon>
        <taxon>Algibacter</taxon>
    </lineage>
</organism>
<keyword evidence="5" id="KW-1185">Reference proteome</keyword>
<dbReference type="Pfam" id="PF00501">
    <property type="entry name" value="AMP-binding"/>
    <property type="match status" value="1"/>
</dbReference>
<protein>
    <submittedName>
        <fullName evidence="4">AMP-binding protein</fullName>
    </submittedName>
</protein>
<dbReference type="PROSITE" id="PS00455">
    <property type="entry name" value="AMP_BINDING"/>
    <property type="match status" value="1"/>
</dbReference>
<dbReference type="SUPFAM" id="SSF56801">
    <property type="entry name" value="Acetyl-CoA synthetase-like"/>
    <property type="match status" value="1"/>
</dbReference>
<dbReference type="Proteomes" id="UP001501692">
    <property type="component" value="Unassembled WGS sequence"/>
</dbReference>
<gene>
    <name evidence="4" type="ORF">GCM10023315_00180</name>
</gene>
<comment type="caution">
    <text evidence="4">The sequence shown here is derived from an EMBL/GenBank/DDBJ whole genome shotgun (WGS) entry which is preliminary data.</text>
</comment>
<evidence type="ECO:0000259" key="3">
    <source>
        <dbReference type="Pfam" id="PF00501"/>
    </source>
</evidence>
<dbReference type="InterPro" id="IPR020845">
    <property type="entry name" value="AMP-binding_CS"/>
</dbReference>
<keyword evidence="2" id="KW-0067">ATP-binding</keyword>
<keyword evidence="1" id="KW-0547">Nucleotide-binding</keyword>
<dbReference type="InterPro" id="IPR000873">
    <property type="entry name" value="AMP-dep_synth/lig_dom"/>
</dbReference>